<comment type="similarity">
    <text evidence="1">Belongs to the sigma-70 factor family. ECF subfamily.</text>
</comment>
<keyword evidence="4" id="KW-0804">Transcription</keyword>
<feature type="domain" description="RNA polymerase sigma-70 region 2" evidence="5">
    <location>
        <begin position="18"/>
        <end position="78"/>
    </location>
</feature>
<dbReference type="Gene3D" id="1.10.1740.10">
    <property type="match status" value="1"/>
</dbReference>
<dbReference type="InterPro" id="IPR013249">
    <property type="entry name" value="RNA_pol_sigma70_r4_t2"/>
</dbReference>
<protein>
    <submittedName>
        <fullName evidence="7">DNA-directed RNA polymerase sigma-E/Sigma-24/FecI</fullName>
    </submittedName>
</protein>
<gene>
    <name evidence="7" type="ORF">AA106555_1973</name>
</gene>
<evidence type="ECO:0000313" key="7">
    <source>
        <dbReference type="EMBL" id="GBR55262.1"/>
    </source>
</evidence>
<dbReference type="InterPro" id="IPR013325">
    <property type="entry name" value="RNA_pol_sigma_r2"/>
</dbReference>
<dbReference type="InterPro" id="IPR007627">
    <property type="entry name" value="RNA_pol_sigma70_r2"/>
</dbReference>
<reference evidence="7 8" key="1">
    <citation type="submission" date="2013-04" db="EMBL/GenBank/DDBJ databases">
        <title>The genome sequencing project of 58 acetic acid bacteria.</title>
        <authorList>
            <person name="Okamoto-Kainuma A."/>
            <person name="Ishikawa M."/>
            <person name="Umino S."/>
            <person name="Koizumi Y."/>
            <person name="Shiwa Y."/>
            <person name="Yoshikawa H."/>
            <person name="Matsutani M."/>
            <person name="Matsushita K."/>
        </authorList>
    </citation>
    <scope>NUCLEOTIDE SEQUENCE [LARGE SCALE GENOMIC DNA]</scope>
    <source>
        <strain evidence="7 8">NBRC 106555</strain>
    </source>
</reference>
<feature type="domain" description="RNA polymerase sigma factor 70 region 4 type 2" evidence="6">
    <location>
        <begin position="108"/>
        <end position="159"/>
    </location>
</feature>
<dbReference type="Pfam" id="PF04542">
    <property type="entry name" value="Sigma70_r2"/>
    <property type="match status" value="1"/>
</dbReference>
<evidence type="ECO:0000256" key="4">
    <source>
        <dbReference type="ARBA" id="ARBA00023163"/>
    </source>
</evidence>
<name>A0ABQ0QSH9_9PROT</name>
<keyword evidence="8" id="KW-1185">Reference proteome</keyword>
<dbReference type="Proteomes" id="UP001062632">
    <property type="component" value="Unassembled WGS sequence"/>
</dbReference>
<comment type="caution">
    <text evidence="7">The sequence shown here is derived from an EMBL/GenBank/DDBJ whole genome shotgun (WGS) entry which is preliminary data.</text>
</comment>
<dbReference type="RefSeq" id="WP_240775258.1">
    <property type="nucleotide sequence ID" value="NZ_BAQC01000105.1"/>
</dbReference>
<dbReference type="GO" id="GO:0000428">
    <property type="term" value="C:DNA-directed RNA polymerase complex"/>
    <property type="evidence" value="ECO:0007669"/>
    <property type="project" value="UniProtKB-KW"/>
</dbReference>
<dbReference type="InterPro" id="IPR014284">
    <property type="entry name" value="RNA_pol_sigma-70_dom"/>
</dbReference>
<dbReference type="Pfam" id="PF08281">
    <property type="entry name" value="Sigma70_r4_2"/>
    <property type="match status" value="1"/>
</dbReference>
<organism evidence="7 8">
    <name type="scientific">Neokomagataea thailandica NBRC 106555</name>
    <dbReference type="NCBI Taxonomy" id="1223520"/>
    <lineage>
        <taxon>Bacteria</taxon>
        <taxon>Pseudomonadati</taxon>
        <taxon>Pseudomonadota</taxon>
        <taxon>Alphaproteobacteria</taxon>
        <taxon>Acetobacterales</taxon>
        <taxon>Acetobacteraceae</taxon>
        <taxon>Neokomagataea</taxon>
    </lineage>
</organism>
<evidence type="ECO:0000256" key="1">
    <source>
        <dbReference type="ARBA" id="ARBA00010641"/>
    </source>
</evidence>
<evidence type="ECO:0000313" key="8">
    <source>
        <dbReference type="Proteomes" id="UP001062632"/>
    </source>
</evidence>
<evidence type="ECO:0000256" key="2">
    <source>
        <dbReference type="ARBA" id="ARBA00023015"/>
    </source>
</evidence>
<dbReference type="InterPro" id="IPR013324">
    <property type="entry name" value="RNA_pol_sigma_r3/r4-like"/>
</dbReference>
<dbReference type="CDD" id="cd06171">
    <property type="entry name" value="Sigma70_r4"/>
    <property type="match status" value="1"/>
</dbReference>
<dbReference type="PANTHER" id="PTHR43133">
    <property type="entry name" value="RNA POLYMERASE ECF-TYPE SIGMA FACTO"/>
    <property type="match status" value="1"/>
</dbReference>
<evidence type="ECO:0000259" key="6">
    <source>
        <dbReference type="Pfam" id="PF08281"/>
    </source>
</evidence>
<keyword evidence="7" id="KW-0240">DNA-directed RNA polymerase</keyword>
<dbReference type="Gene3D" id="1.10.10.10">
    <property type="entry name" value="Winged helix-like DNA-binding domain superfamily/Winged helix DNA-binding domain"/>
    <property type="match status" value="1"/>
</dbReference>
<dbReference type="InterPro" id="IPR039425">
    <property type="entry name" value="RNA_pol_sigma-70-like"/>
</dbReference>
<keyword evidence="3" id="KW-0731">Sigma factor</keyword>
<dbReference type="SUPFAM" id="SSF88659">
    <property type="entry name" value="Sigma3 and sigma4 domains of RNA polymerase sigma factors"/>
    <property type="match status" value="1"/>
</dbReference>
<sequence>MKNQMDDFHHNLIGELSNLRAFARFLTRTPSTADDLVQDTITRALNAREQYNTDASMKSWLFTIQRNIFYEQYRRRSKEKEIMESLTQDQVHLQKNDHSHSGEDDINDLSSMLWQLPEILREAIILVGAQELTYEEAAEICCIPLGTMKARVSRARNQLNDLRNASLVAAQK</sequence>
<evidence type="ECO:0000259" key="5">
    <source>
        <dbReference type="Pfam" id="PF04542"/>
    </source>
</evidence>
<accession>A0ABQ0QSH9</accession>
<dbReference type="EMBL" id="BAQC01000105">
    <property type="protein sequence ID" value="GBR55262.1"/>
    <property type="molecule type" value="Genomic_DNA"/>
</dbReference>
<evidence type="ECO:0000256" key="3">
    <source>
        <dbReference type="ARBA" id="ARBA00023082"/>
    </source>
</evidence>
<dbReference type="NCBIfam" id="TIGR02937">
    <property type="entry name" value="sigma70-ECF"/>
    <property type="match status" value="1"/>
</dbReference>
<dbReference type="SUPFAM" id="SSF88946">
    <property type="entry name" value="Sigma2 domain of RNA polymerase sigma factors"/>
    <property type="match status" value="1"/>
</dbReference>
<proteinExistence type="inferred from homology"/>
<keyword evidence="2" id="KW-0805">Transcription regulation</keyword>
<dbReference type="InterPro" id="IPR036388">
    <property type="entry name" value="WH-like_DNA-bd_sf"/>
</dbReference>
<dbReference type="PANTHER" id="PTHR43133:SF25">
    <property type="entry name" value="RNA POLYMERASE SIGMA FACTOR RFAY-RELATED"/>
    <property type="match status" value="1"/>
</dbReference>